<dbReference type="GO" id="GO:0030655">
    <property type="term" value="P:beta-lactam antibiotic catabolic process"/>
    <property type="evidence" value="ECO:0007669"/>
    <property type="project" value="InterPro"/>
</dbReference>
<dbReference type="InterPro" id="IPR045155">
    <property type="entry name" value="Beta-lactam_cat"/>
</dbReference>
<dbReference type="PROSITE" id="PS00146">
    <property type="entry name" value="BETA_LACTAMASE_A"/>
    <property type="match status" value="1"/>
</dbReference>
<sequence length="333" mass="36097">GSAPGRDALLERIASLADSMDARCGVAVIFDDGDTLSYTGGHFWIDGSASGRFLLPDDSGRFSVPEASCRVPESDASCVFPVPDASGRFPVAASPGECFPMASVFKFHQALAVCDRLMRSGVSLDTEVSVGKADLAENTWSPLRDEYPYGGRFTYGELLAYTLQQSDNNACDFLFRTVCDVSRTDSYIRSLGIDDFAIACDEETMHDDLSACYSNWTTPLAAAALLEKFYSVRDSSEYTGYVWKLMSDCRTGQNRIPGHISGKVSQIAHKTGTGDIDADDRIMAVNDIGVVLLPDGRHYSIAVFVSDAAAGMEECEEFIAKVSEAVYEYAVGR</sequence>
<comment type="caution">
    <text evidence="8">The sequence shown here is derived from an EMBL/GenBank/DDBJ whole genome shotgun (WGS) entry which is preliminary data.</text>
</comment>
<evidence type="ECO:0000256" key="2">
    <source>
        <dbReference type="ARBA" id="ARBA00009009"/>
    </source>
</evidence>
<dbReference type="PANTHER" id="PTHR35333">
    <property type="entry name" value="BETA-LACTAMASE"/>
    <property type="match status" value="1"/>
</dbReference>
<comment type="similarity">
    <text evidence="2 6">Belongs to the class-A beta-lactamase family.</text>
</comment>
<dbReference type="Gene3D" id="3.40.710.10">
    <property type="entry name" value="DD-peptidase/beta-lactamase superfamily"/>
    <property type="match status" value="1"/>
</dbReference>
<dbReference type="InterPro" id="IPR023650">
    <property type="entry name" value="Beta-lactam_class-A_AS"/>
</dbReference>
<feature type="domain" description="Beta-lactamase class A catalytic" evidence="7">
    <location>
        <begin position="96"/>
        <end position="305"/>
    </location>
</feature>
<comment type="catalytic activity">
    <reaction evidence="1 6">
        <text>a beta-lactam + H2O = a substituted beta-amino acid</text>
        <dbReference type="Rhea" id="RHEA:20401"/>
        <dbReference type="ChEBI" id="CHEBI:15377"/>
        <dbReference type="ChEBI" id="CHEBI:35627"/>
        <dbReference type="ChEBI" id="CHEBI:140347"/>
        <dbReference type="EC" id="3.5.2.6"/>
    </reaction>
</comment>
<dbReference type="InterPro" id="IPR000871">
    <property type="entry name" value="Beta-lactam_class-A"/>
</dbReference>
<organism evidence="8 9">
    <name type="scientific">Candidatus Cryptobacteroides intestinavium</name>
    <dbReference type="NCBI Taxonomy" id="2840766"/>
    <lineage>
        <taxon>Bacteria</taxon>
        <taxon>Pseudomonadati</taxon>
        <taxon>Bacteroidota</taxon>
        <taxon>Bacteroidia</taxon>
        <taxon>Bacteroidales</taxon>
        <taxon>Candidatus Cryptobacteroides</taxon>
    </lineage>
</organism>
<keyword evidence="5 6" id="KW-0046">Antibiotic resistance</keyword>
<accession>A0A9D9ESR5</accession>
<dbReference type="EMBL" id="JADIMI010000054">
    <property type="protein sequence ID" value="MBO8452333.1"/>
    <property type="molecule type" value="Genomic_DNA"/>
</dbReference>
<dbReference type="NCBIfam" id="NF033103">
    <property type="entry name" value="bla_class_A"/>
    <property type="match status" value="1"/>
</dbReference>
<dbReference type="GO" id="GO:0008800">
    <property type="term" value="F:beta-lactamase activity"/>
    <property type="evidence" value="ECO:0007669"/>
    <property type="project" value="UniProtKB-UniRule"/>
</dbReference>
<proteinExistence type="inferred from homology"/>
<evidence type="ECO:0000259" key="7">
    <source>
        <dbReference type="Pfam" id="PF13354"/>
    </source>
</evidence>
<feature type="non-terminal residue" evidence="8">
    <location>
        <position position="1"/>
    </location>
</feature>
<evidence type="ECO:0000256" key="5">
    <source>
        <dbReference type="ARBA" id="ARBA00023251"/>
    </source>
</evidence>
<name>A0A9D9ESR5_9BACT</name>
<gene>
    <name evidence="8" type="primary">bla</name>
    <name evidence="8" type="ORF">IAC06_05565</name>
</gene>
<evidence type="ECO:0000256" key="3">
    <source>
        <dbReference type="ARBA" id="ARBA00012865"/>
    </source>
</evidence>
<reference evidence="8" key="2">
    <citation type="journal article" date="2021" name="PeerJ">
        <title>Extensive microbial diversity within the chicken gut microbiome revealed by metagenomics and culture.</title>
        <authorList>
            <person name="Gilroy R."/>
            <person name="Ravi A."/>
            <person name="Getino M."/>
            <person name="Pursley I."/>
            <person name="Horton D.L."/>
            <person name="Alikhan N.F."/>
            <person name="Baker D."/>
            <person name="Gharbi K."/>
            <person name="Hall N."/>
            <person name="Watson M."/>
            <person name="Adriaenssens E.M."/>
            <person name="Foster-Nyarko E."/>
            <person name="Jarju S."/>
            <person name="Secka A."/>
            <person name="Antonio M."/>
            <person name="Oren A."/>
            <person name="Chaudhuri R.R."/>
            <person name="La Ragione R."/>
            <person name="Hildebrand F."/>
            <person name="Pallen M.J."/>
        </authorList>
    </citation>
    <scope>NUCLEOTIDE SEQUENCE</scope>
    <source>
        <strain evidence="8">B1-20833</strain>
    </source>
</reference>
<dbReference type="InterPro" id="IPR012338">
    <property type="entry name" value="Beta-lactam/transpept-like"/>
</dbReference>
<reference evidence="8" key="1">
    <citation type="submission" date="2020-10" db="EMBL/GenBank/DDBJ databases">
        <authorList>
            <person name="Gilroy R."/>
        </authorList>
    </citation>
    <scope>NUCLEOTIDE SEQUENCE</scope>
    <source>
        <strain evidence="8">B1-20833</strain>
    </source>
</reference>
<dbReference type="SUPFAM" id="SSF56601">
    <property type="entry name" value="beta-lactamase/transpeptidase-like"/>
    <property type="match status" value="1"/>
</dbReference>
<evidence type="ECO:0000313" key="9">
    <source>
        <dbReference type="Proteomes" id="UP000823661"/>
    </source>
</evidence>
<dbReference type="GO" id="GO:0046677">
    <property type="term" value="P:response to antibiotic"/>
    <property type="evidence" value="ECO:0007669"/>
    <property type="project" value="UniProtKB-UniRule"/>
</dbReference>
<dbReference type="Pfam" id="PF13354">
    <property type="entry name" value="Beta-lactamase2"/>
    <property type="match status" value="1"/>
</dbReference>
<keyword evidence="4 6" id="KW-0378">Hydrolase</keyword>
<dbReference type="EC" id="3.5.2.6" evidence="3 6"/>
<evidence type="ECO:0000256" key="1">
    <source>
        <dbReference type="ARBA" id="ARBA00001526"/>
    </source>
</evidence>
<dbReference type="PANTHER" id="PTHR35333:SF3">
    <property type="entry name" value="BETA-LACTAMASE-TYPE TRANSPEPTIDASE FOLD CONTAINING PROTEIN"/>
    <property type="match status" value="1"/>
</dbReference>
<dbReference type="AlphaFoldDB" id="A0A9D9ESR5"/>
<evidence type="ECO:0000313" key="8">
    <source>
        <dbReference type="EMBL" id="MBO8452333.1"/>
    </source>
</evidence>
<protein>
    <recommendedName>
        <fullName evidence="3 6">Beta-lactamase</fullName>
        <ecNumber evidence="3 6">3.5.2.6</ecNumber>
    </recommendedName>
</protein>
<evidence type="ECO:0000256" key="6">
    <source>
        <dbReference type="RuleBase" id="RU361140"/>
    </source>
</evidence>
<evidence type="ECO:0000256" key="4">
    <source>
        <dbReference type="ARBA" id="ARBA00022801"/>
    </source>
</evidence>
<dbReference type="Proteomes" id="UP000823661">
    <property type="component" value="Unassembled WGS sequence"/>
</dbReference>